<organism evidence="1 2">
    <name type="scientific">Methylobacterium soli</name>
    <dbReference type="NCBI Taxonomy" id="553447"/>
    <lineage>
        <taxon>Bacteria</taxon>
        <taxon>Pseudomonadati</taxon>
        <taxon>Pseudomonadota</taxon>
        <taxon>Alphaproteobacteria</taxon>
        <taxon>Hyphomicrobiales</taxon>
        <taxon>Methylobacteriaceae</taxon>
        <taxon>Methylobacterium</taxon>
    </lineage>
</organism>
<reference evidence="1 2" key="1">
    <citation type="submission" date="2019-09" db="EMBL/GenBank/DDBJ databases">
        <title>YIM 48816 draft genome.</title>
        <authorList>
            <person name="Jiang L."/>
        </authorList>
    </citation>
    <scope>NUCLEOTIDE SEQUENCE [LARGE SCALE GENOMIC DNA]</scope>
    <source>
        <strain evidence="1 2">YIM 48816</strain>
    </source>
</reference>
<evidence type="ECO:0000313" key="1">
    <source>
        <dbReference type="EMBL" id="KAB1073547.1"/>
    </source>
</evidence>
<dbReference type="AlphaFoldDB" id="A0A6L3SQH1"/>
<proteinExistence type="predicted"/>
<dbReference type="OrthoDB" id="8266307at2"/>
<comment type="caution">
    <text evidence="1">The sequence shown here is derived from an EMBL/GenBank/DDBJ whole genome shotgun (WGS) entry which is preliminary data.</text>
</comment>
<dbReference type="RefSeq" id="WP_151004183.1">
    <property type="nucleotide sequence ID" value="NZ_BPQY01000293.1"/>
</dbReference>
<protein>
    <submittedName>
        <fullName evidence="1">Uncharacterized protein</fullName>
    </submittedName>
</protein>
<sequence>MSASPAPQTPPSALQAWRDGLLRLKPNVPPCPGMTAAAWAAMHEASLDALDRHSADLIEHGWTTPELFGVHPQLGTVRVDFCGALVLGGRKVETVLADRIKSGPVTYYRNVPGAGTGIPIWDFRWRTV</sequence>
<dbReference type="Proteomes" id="UP000474159">
    <property type="component" value="Unassembled WGS sequence"/>
</dbReference>
<evidence type="ECO:0000313" key="2">
    <source>
        <dbReference type="Proteomes" id="UP000474159"/>
    </source>
</evidence>
<keyword evidence="2" id="KW-1185">Reference proteome</keyword>
<gene>
    <name evidence="1" type="ORF">F6X53_26965</name>
</gene>
<dbReference type="EMBL" id="VZZK01000042">
    <property type="protein sequence ID" value="KAB1073547.1"/>
    <property type="molecule type" value="Genomic_DNA"/>
</dbReference>
<accession>A0A6L3SQH1</accession>
<name>A0A6L3SQH1_9HYPH</name>